<gene>
    <name evidence="2" type="ORF">RRG08_018940</name>
</gene>
<dbReference type="Proteomes" id="UP001283361">
    <property type="component" value="Unassembled WGS sequence"/>
</dbReference>
<organism evidence="2 3">
    <name type="scientific">Elysia crispata</name>
    <name type="common">lettuce slug</name>
    <dbReference type="NCBI Taxonomy" id="231223"/>
    <lineage>
        <taxon>Eukaryota</taxon>
        <taxon>Metazoa</taxon>
        <taxon>Spiralia</taxon>
        <taxon>Lophotrochozoa</taxon>
        <taxon>Mollusca</taxon>
        <taxon>Gastropoda</taxon>
        <taxon>Heterobranchia</taxon>
        <taxon>Euthyneura</taxon>
        <taxon>Panpulmonata</taxon>
        <taxon>Sacoglossa</taxon>
        <taxon>Placobranchoidea</taxon>
        <taxon>Plakobranchidae</taxon>
        <taxon>Elysia</taxon>
    </lineage>
</organism>
<sequence length="136" mass="15530">MQKALSWPGASIATRRRPPRARLRLSLTPPLSHEGIHEPHPDAATLSRPEQEPRLVGRDRKTTKIRSIDDMERPIKESQRPHDLVPDASPGRDPMVIKNRAPGIRTLIFERSPEIDSRLDLATPEFVPGVLYRHRF</sequence>
<dbReference type="AlphaFoldDB" id="A0AAE1A4U4"/>
<protein>
    <submittedName>
        <fullName evidence="2">Uncharacterized protein</fullName>
    </submittedName>
</protein>
<name>A0AAE1A4U4_9GAST</name>
<proteinExistence type="predicted"/>
<feature type="compositionally biased region" description="Basic and acidic residues" evidence="1">
    <location>
        <begin position="49"/>
        <end position="85"/>
    </location>
</feature>
<evidence type="ECO:0000256" key="1">
    <source>
        <dbReference type="SAM" id="MobiDB-lite"/>
    </source>
</evidence>
<evidence type="ECO:0000313" key="2">
    <source>
        <dbReference type="EMBL" id="KAK3781313.1"/>
    </source>
</evidence>
<feature type="compositionally biased region" description="Basic residues" evidence="1">
    <location>
        <begin position="14"/>
        <end position="23"/>
    </location>
</feature>
<comment type="caution">
    <text evidence="2">The sequence shown here is derived from an EMBL/GenBank/DDBJ whole genome shotgun (WGS) entry which is preliminary data.</text>
</comment>
<dbReference type="EMBL" id="JAWDGP010002624">
    <property type="protein sequence ID" value="KAK3781313.1"/>
    <property type="molecule type" value="Genomic_DNA"/>
</dbReference>
<keyword evidence="3" id="KW-1185">Reference proteome</keyword>
<accession>A0AAE1A4U4</accession>
<evidence type="ECO:0000313" key="3">
    <source>
        <dbReference type="Proteomes" id="UP001283361"/>
    </source>
</evidence>
<reference evidence="2" key="1">
    <citation type="journal article" date="2023" name="G3 (Bethesda)">
        <title>A reference genome for the long-term kleptoplast-retaining sea slug Elysia crispata morphotype clarki.</title>
        <authorList>
            <person name="Eastman K.E."/>
            <person name="Pendleton A.L."/>
            <person name="Shaikh M.A."/>
            <person name="Suttiyut T."/>
            <person name="Ogas R."/>
            <person name="Tomko P."/>
            <person name="Gavelis G."/>
            <person name="Widhalm J.R."/>
            <person name="Wisecaver J.H."/>
        </authorList>
    </citation>
    <scope>NUCLEOTIDE SEQUENCE</scope>
    <source>
        <strain evidence="2">ECLA1</strain>
    </source>
</reference>
<feature type="region of interest" description="Disordered" evidence="1">
    <location>
        <begin position="1"/>
        <end position="98"/>
    </location>
</feature>